<dbReference type="OrthoDB" id="6974930at2"/>
<dbReference type="AlphaFoldDB" id="A0A078LU55"/>
<feature type="transmembrane region" description="Helical" evidence="1">
    <location>
        <begin position="66"/>
        <end position="86"/>
    </location>
</feature>
<dbReference type="STRING" id="1499686.BN1079_02135"/>
<feature type="transmembrane region" description="Helical" evidence="1">
    <location>
        <begin position="123"/>
        <end position="144"/>
    </location>
</feature>
<keyword evidence="1" id="KW-0472">Membrane</keyword>
<accession>A0A078LU55</accession>
<gene>
    <name evidence="2" type="ORF">BN1079_02135</name>
</gene>
<keyword evidence="1" id="KW-1133">Transmembrane helix</keyword>
<proteinExistence type="predicted"/>
<dbReference type="Proteomes" id="UP000053902">
    <property type="component" value="Unassembled WGS sequence"/>
</dbReference>
<dbReference type="RefSeq" id="WP_037024177.1">
    <property type="nucleotide sequence ID" value="NZ_CCSF01000001.1"/>
</dbReference>
<evidence type="ECO:0000313" key="2">
    <source>
        <dbReference type="EMBL" id="CDZ94810.1"/>
    </source>
</evidence>
<evidence type="ECO:0000256" key="1">
    <source>
        <dbReference type="SAM" id="Phobius"/>
    </source>
</evidence>
<protein>
    <recommendedName>
        <fullName evidence="4">Transmembrane protein</fullName>
    </recommendedName>
</protein>
<evidence type="ECO:0000313" key="3">
    <source>
        <dbReference type="Proteomes" id="UP000053902"/>
    </source>
</evidence>
<reference evidence="2 3" key="1">
    <citation type="submission" date="2014-07" db="EMBL/GenBank/DDBJ databases">
        <authorList>
            <person name="Urmite Genomes Urmite Genomes"/>
        </authorList>
    </citation>
    <scope>NUCLEOTIDE SEQUENCE [LARGE SCALE GENOMIC DNA]</scope>
    <source>
        <strain evidence="2 3">20_BN</strain>
    </source>
</reference>
<feature type="transmembrane region" description="Helical" evidence="1">
    <location>
        <begin position="33"/>
        <end position="54"/>
    </location>
</feature>
<name>A0A078LU55_9PSED</name>
<sequence>MKIIFYAVWALLSLLALGVTTIAAWVKPGWANGFLVLLAGFYTFCFFQLIRACYQPWGLLGPRRRAGYWLCLIVLPLTLLPLQAAYEVWEQGAYVVQDDGRVRLTLALVRQGLLGLQEQFGHAGPMLVMLAFGVGMMVVLVRLLKTQVVR</sequence>
<keyword evidence="3" id="KW-1185">Reference proteome</keyword>
<organism evidence="2 3">
    <name type="scientific">Pseudomonas saudiphocaensis</name>
    <dbReference type="NCBI Taxonomy" id="1499686"/>
    <lineage>
        <taxon>Bacteria</taxon>
        <taxon>Pseudomonadati</taxon>
        <taxon>Pseudomonadota</taxon>
        <taxon>Gammaproteobacteria</taxon>
        <taxon>Pseudomonadales</taxon>
        <taxon>Pseudomonadaceae</taxon>
        <taxon>Pseudomonas</taxon>
    </lineage>
</organism>
<evidence type="ECO:0008006" key="4">
    <source>
        <dbReference type="Google" id="ProtNLM"/>
    </source>
</evidence>
<dbReference type="EMBL" id="CCSF01000001">
    <property type="protein sequence ID" value="CDZ94810.1"/>
    <property type="molecule type" value="Genomic_DNA"/>
</dbReference>
<keyword evidence="1" id="KW-0812">Transmembrane</keyword>
<dbReference type="HOGENOM" id="CLU_1739009_0_0_6"/>